<comment type="caution">
    <text evidence="1">The sequence shown here is derived from an EMBL/GenBank/DDBJ whole genome shotgun (WGS) entry which is preliminary data.</text>
</comment>
<name>A0ABQ8AJB1_BRANA</name>
<evidence type="ECO:0000313" key="1">
    <source>
        <dbReference type="EMBL" id="KAH0892595.1"/>
    </source>
</evidence>
<reference evidence="1 2" key="1">
    <citation type="submission" date="2021-05" db="EMBL/GenBank/DDBJ databases">
        <title>Genome Assembly of Synthetic Allotetraploid Brassica napus Reveals Homoeologous Exchanges between Subgenomes.</title>
        <authorList>
            <person name="Davis J.T."/>
        </authorList>
    </citation>
    <scope>NUCLEOTIDE SEQUENCE [LARGE SCALE GENOMIC DNA]</scope>
    <source>
        <strain evidence="2">cv. Da-Ae</strain>
        <tissue evidence="1">Seedling</tissue>
    </source>
</reference>
<dbReference type="EMBL" id="JAGKQM010000013">
    <property type="protein sequence ID" value="KAH0892595.1"/>
    <property type="molecule type" value="Genomic_DNA"/>
</dbReference>
<keyword evidence="2" id="KW-1185">Reference proteome</keyword>
<proteinExistence type="predicted"/>
<sequence length="63" mass="6996">MRSSNDEVAVKQCPFFSFPLSTPKIFPALHLAAEPRKDSATANWAAALLHINNSSISRRRRGD</sequence>
<evidence type="ECO:0000313" key="2">
    <source>
        <dbReference type="Proteomes" id="UP000824890"/>
    </source>
</evidence>
<dbReference type="Proteomes" id="UP000824890">
    <property type="component" value="Unassembled WGS sequence"/>
</dbReference>
<accession>A0ABQ8AJB1</accession>
<gene>
    <name evidence="1" type="ORF">HID58_055024</name>
</gene>
<protein>
    <submittedName>
        <fullName evidence="1">Uncharacterized protein</fullName>
    </submittedName>
</protein>
<organism evidence="1 2">
    <name type="scientific">Brassica napus</name>
    <name type="common">Rape</name>
    <dbReference type="NCBI Taxonomy" id="3708"/>
    <lineage>
        <taxon>Eukaryota</taxon>
        <taxon>Viridiplantae</taxon>
        <taxon>Streptophyta</taxon>
        <taxon>Embryophyta</taxon>
        <taxon>Tracheophyta</taxon>
        <taxon>Spermatophyta</taxon>
        <taxon>Magnoliopsida</taxon>
        <taxon>eudicotyledons</taxon>
        <taxon>Gunneridae</taxon>
        <taxon>Pentapetalae</taxon>
        <taxon>rosids</taxon>
        <taxon>malvids</taxon>
        <taxon>Brassicales</taxon>
        <taxon>Brassicaceae</taxon>
        <taxon>Brassiceae</taxon>
        <taxon>Brassica</taxon>
    </lineage>
</organism>